<gene>
    <name evidence="2" type="ORF">K461DRAFT_146883</name>
</gene>
<dbReference type="AlphaFoldDB" id="A0A9P4J114"/>
<sequence length="81" mass="9452">MPFIASSDMPRYTLPCKTKITPSLQVFHHLWLSSLWYNIEAYLCVCECVCIYNYIYVVLIARPRHSRLGGKERVRMAAQAQ</sequence>
<reference evidence="2" key="1">
    <citation type="journal article" date="2020" name="Stud. Mycol.">
        <title>101 Dothideomycetes genomes: a test case for predicting lifestyles and emergence of pathogens.</title>
        <authorList>
            <person name="Haridas S."/>
            <person name="Albert R."/>
            <person name="Binder M."/>
            <person name="Bloem J."/>
            <person name="Labutti K."/>
            <person name="Salamov A."/>
            <person name="Andreopoulos B."/>
            <person name="Baker S."/>
            <person name="Barry K."/>
            <person name="Bills G."/>
            <person name="Bluhm B."/>
            <person name="Cannon C."/>
            <person name="Castanera R."/>
            <person name="Culley D."/>
            <person name="Daum C."/>
            <person name="Ezra D."/>
            <person name="Gonzalez J."/>
            <person name="Henrissat B."/>
            <person name="Kuo A."/>
            <person name="Liang C."/>
            <person name="Lipzen A."/>
            <person name="Lutzoni F."/>
            <person name="Magnuson J."/>
            <person name="Mondo S."/>
            <person name="Nolan M."/>
            <person name="Ohm R."/>
            <person name="Pangilinan J."/>
            <person name="Park H.-J."/>
            <person name="Ramirez L."/>
            <person name="Alfaro M."/>
            <person name="Sun H."/>
            <person name="Tritt A."/>
            <person name="Yoshinaga Y."/>
            <person name="Zwiers L.-H."/>
            <person name="Turgeon B."/>
            <person name="Goodwin S."/>
            <person name="Spatafora J."/>
            <person name="Crous P."/>
            <person name="Grigoriev I."/>
        </authorList>
    </citation>
    <scope>NUCLEOTIDE SEQUENCE</scope>
    <source>
        <strain evidence="2">CBS 260.36</strain>
    </source>
</reference>
<keyword evidence="3" id="KW-1185">Reference proteome</keyword>
<keyword evidence="1" id="KW-0812">Transmembrane</keyword>
<evidence type="ECO:0000256" key="1">
    <source>
        <dbReference type="SAM" id="Phobius"/>
    </source>
</evidence>
<evidence type="ECO:0000313" key="3">
    <source>
        <dbReference type="Proteomes" id="UP000799439"/>
    </source>
</evidence>
<protein>
    <submittedName>
        <fullName evidence="2">Uncharacterized protein</fullName>
    </submittedName>
</protein>
<evidence type="ECO:0000313" key="2">
    <source>
        <dbReference type="EMBL" id="KAF2152436.1"/>
    </source>
</evidence>
<keyword evidence="1" id="KW-0472">Membrane</keyword>
<feature type="transmembrane region" description="Helical" evidence="1">
    <location>
        <begin position="39"/>
        <end position="61"/>
    </location>
</feature>
<proteinExistence type="predicted"/>
<comment type="caution">
    <text evidence="2">The sequence shown here is derived from an EMBL/GenBank/DDBJ whole genome shotgun (WGS) entry which is preliminary data.</text>
</comment>
<dbReference type="EMBL" id="ML996086">
    <property type="protein sequence ID" value="KAF2152436.1"/>
    <property type="molecule type" value="Genomic_DNA"/>
</dbReference>
<keyword evidence="1" id="KW-1133">Transmembrane helix</keyword>
<organism evidence="2 3">
    <name type="scientific">Myriangium duriaei CBS 260.36</name>
    <dbReference type="NCBI Taxonomy" id="1168546"/>
    <lineage>
        <taxon>Eukaryota</taxon>
        <taxon>Fungi</taxon>
        <taxon>Dikarya</taxon>
        <taxon>Ascomycota</taxon>
        <taxon>Pezizomycotina</taxon>
        <taxon>Dothideomycetes</taxon>
        <taxon>Dothideomycetidae</taxon>
        <taxon>Myriangiales</taxon>
        <taxon>Myriangiaceae</taxon>
        <taxon>Myriangium</taxon>
    </lineage>
</organism>
<name>A0A9P4J114_9PEZI</name>
<dbReference type="Proteomes" id="UP000799439">
    <property type="component" value="Unassembled WGS sequence"/>
</dbReference>
<accession>A0A9P4J114</accession>